<keyword evidence="13" id="KW-0325">Glycoprotein</keyword>
<keyword evidence="8 16" id="KW-1133">Transmembrane helix</keyword>
<evidence type="ECO:0000256" key="4">
    <source>
        <dbReference type="ARBA" id="ARBA00008790"/>
    </source>
</evidence>
<dbReference type="InterPro" id="IPR005384">
    <property type="entry name" value="Duffy_chemokine_rcpt"/>
</dbReference>
<comment type="caution">
    <text evidence="17">The sequence shown here is derived from an EMBL/GenBank/DDBJ whole genome shotgun (WGS) entry which is preliminary data.</text>
</comment>
<evidence type="ECO:0000256" key="13">
    <source>
        <dbReference type="ARBA" id="ARBA00023180"/>
    </source>
</evidence>
<name>A0A7K4LYP7_9AVES</name>
<gene>
    <name evidence="17" type="primary">Ackr1</name>
    <name evidence="17" type="ORF">CRYUND_R14780</name>
</gene>
<comment type="similarity">
    <text evidence="4">Belongs to the G-protein coupled receptor 1 family. Atypical chemokine receptor subfamily.</text>
</comment>
<keyword evidence="10 16" id="KW-0472">Membrane</keyword>
<feature type="transmembrane region" description="Helical" evidence="16">
    <location>
        <begin position="58"/>
        <end position="79"/>
    </location>
</feature>
<evidence type="ECO:0000256" key="15">
    <source>
        <dbReference type="ARBA" id="ARBA00030289"/>
    </source>
</evidence>
<evidence type="ECO:0000256" key="7">
    <source>
        <dbReference type="ARBA" id="ARBA00022753"/>
    </source>
</evidence>
<evidence type="ECO:0000313" key="17">
    <source>
        <dbReference type="EMBL" id="NWJ09831.1"/>
    </source>
</evidence>
<dbReference type="Gene3D" id="1.20.1070.10">
    <property type="entry name" value="Rhodopsin 7-helix transmembrane proteins"/>
    <property type="match status" value="1"/>
</dbReference>
<dbReference type="EMBL" id="VWPW01028389">
    <property type="protein sequence ID" value="NWJ09831.1"/>
    <property type="molecule type" value="Genomic_DNA"/>
</dbReference>
<dbReference type="GO" id="GO:0070098">
    <property type="term" value="P:chemokine-mediated signaling pathway"/>
    <property type="evidence" value="ECO:0007669"/>
    <property type="project" value="InterPro"/>
</dbReference>
<dbReference type="GO" id="GO:0005769">
    <property type="term" value="C:early endosome"/>
    <property type="evidence" value="ECO:0007669"/>
    <property type="project" value="UniProtKB-SubCell"/>
</dbReference>
<feature type="non-terminal residue" evidence="17">
    <location>
        <position position="132"/>
    </location>
</feature>
<reference evidence="17 18" key="1">
    <citation type="submission" date="2019-09" db="EMBL/GenBank/DDBJ databases">
        <title>Bird 10,000 Genomes (B10K) Project - Family phase.</title>
        <authorList>
            <person name="Zhang G."/>
        </authorList>
    </citation>
    <scope>NUCLEOTIDE SEQUENCE [LARGE SCALE GENOMIC DNA]</scope>
    <source>
        <strain evidence="17">B10K-MSB-37135</strain>
        <tissue evidence="17">Heart</tissue>
    </source>
</reference>
<dbReference type="PANTHER" id="PTHR14181:SF1">
    <property type="entry name" value="ATYPICAL CHEMOKINE RECEPTOR 1"/>
    <property type="match status" value="1"/>
</dbReference>
<dbReference type="Proteomes" id="UP000534426">
    <property type="component" value="Unassembled WGS sequence"/>
</dbReference>
<dbReference type="PRINTS" id="PR01559">
    <property type="entry name" value="DUFFYANTIGEN"/>
</dbReference>
<dbReference type="AlphaFoldDB" id="A0A7K4LYP7"/>
<sequence>NSSPLQSSSVQDNQVALNFSDLMENLSYVLENYSYSVILDYTDVEPCRNYYCPLFQRVAPAFLAATCVLAALGNGALLATLAKQWHSWGGPVGKTAAAQLAAAALLFALPLPALAWGIAWGWHLGPWLCRAA</sequence>
<dbReference type="GO" id="GO:0004930">
    <property type="term" value="F:G protein-coupled receptor activity"/>
    <property type="evidence" value="ECO:0007669"/>
    <property type="project" value="UniProtKB-KW"/>
</dbReference>
<keyword evidence="7" id="KW-0967">Endosome</keyword>
<feature type="non-terminal residue" evidence="17">
    <location>
        <position position="1"/>
    </location>
</feature>
<evidence type="ECO:0000256" key="8">
    <source>
        <dbReference type="ARBA" id="ARBA00022989"/>
    </source>
</evidence>
<proteinExistence type="inferred from homology"/>
<keyword evidence="11" id="KW-1015">Disulfide bond</keyword>
<evidence type="ECO:0000256" key="12">
    <source>
        <dbReference type="ARBA" id="ARBA00023170"/>
    </source>
</evidence>
<keyword evidence="18" id="KW-1185">Reference proteome</keyword>
<dbReference type="GO" id="GO:0019956">
    <property type="term" value="F:chemokine binding"/>
    <property type="evidence" value="ECO:0007669"/>
    <property type="project" value="InterPro"/>
</dbReference>
<feature type="transmembrane region" description="Helical" evidence="16">
    <location>
        <begin position="100"/>
        <end position="122"/>
    </location>
</feature>
<evidence type="ECO:0000256" key="6">
    <source>
        <dbReference type="ARBA" id="ARBA00022692"/>
    </source>
</evidence>
<evidence type="ECO:0000256" key="9">
    <source>
        <dbReference type="ARBA" id="ARBA00023040"/>
    </source>
</evidence>
<dbReference type="PANTHER" id="PTHR14181">
    <property type="entry name" value="DUFFY ANTIGEN/CHEMOKINE RECEPTOR"/>
    <property type="match status" value="1"/>
</dbReference>
<organism evidence="17 18">
    <name type="scientific">Crypturellus undulatus</name>
    <dbReference type="NCBI Taxonomy" id="48396"/>
    <lineage>
        <taxon>Eukaryota</taxon>
        <taxon>Metazoa</taxon>
        <taxon>Chordata</taxon>
        <taxon>Craniata</taxon>
        <taxon>Vertebrata</taxon>
        <taxon>Euteleostomi</taxon>
        <taxon>Archelosauria</taxon>
        <taxon>Archosauria</taxon>
        <taxon>Dinosauria</taxon>
        <taxon>Saurischia</taxon>
        <taxon>Theropoda</taxon>
        <taxon>Coelurosauria</taxon>
        <taxon>Aves</taxon>
        <taxon>Palaeognathae</taxon>
        <taxon>Tinamiformes</taxon>
        <taxon>Tinamidae</taxon>
        <taxon>Crypturellus</taxon>
    </lineage>
</organism>
<evidence type="ECO:0000313" key="18">
    <source>
        <dbReference type="Proteomes" id="UP000534426"/>
    </source>
</evidence>
<accession>A0A7K4LYP7</accession>
<evidence type="ECO:0000256" key="14">
    <source>
        <dbReference type="ARBA" id="ARBA00023224"/>
    </source>
</evidence>
<keyword evidence="9" id="KW-0297">G-protein coupled receptor</keyword>
<protein>
    <recommendedName>
        <fullName evidence="5">Atypical chemokine receptor 1</fullName>
    </recommendedName>
    <alternativeName>
        <fullName evidence="15">Duffy antigen/chemokine receptor</fullName>
    </alternativeName>
</protein>
<evidence type="ECO:0000256" key="11">
    <source>
        <dbReference type="ARBA" id="ARBA00023157"/>
    </source>
</evidence>
<keyword evidence="14" id="KW-0807">Transducer</keyword>
<dbReference type="GO" id="GO:0055037">
    <property type="term" value="C:recycling endosome"/>
    <property type="evidence" value="ECO:0007669"/>
    <property type="project" value="UniProtKB-SubCell"/>
</dbReference>
<dbReference type="GO" id="GO:0006954">
    <property type="term" value="P:inflammatory response"/>
    <property type="evidence" value="ECO:0007669"/>
    <property type="project" value="InterPro"/>
</dbReference>
<evidence type="ECO:0000256" key="10">
    <source>
        <dbReference type="ARBA" id="ARBA00023136"/>
    </source>
</evidence>
<evidence type="ECO:0000256" key="2">
    <source>
        <dbReference type="ARBA" id="ARBA00004172"/>
    </source>
</evidence>
<evidence type="ECO:0000256" key="5">
    <source>
        <dbReference type="ARBA" id="ARBA00015484"/>
    </source>
</evidence>
<evidence type="ECO:0000256" key="1">
    <source>
        <dbReference type="ARBA" id="ARBA00004141"/>
    </source>
</evidence>
<keyword evidence="6 16" id="KW-0812">Transmembrane</keyword>
<comment type="subcellular location">
    <subcellularLocation>
        <location evidence="3">Early endosome</location>
    </subcellularLocation>
    <subcellularLocation>
        <location evidence="1">Membrane</location>
        <topology evidence="1">Multi-pass membrane protein</topology>
    </subcellularLocation>
    <subcellularLocation>
        <location evidence="2">Recycling endosome</location>
    </subcellularLocation>
</comment>
<evidence type="ECO:0000256" key="3">
    <source>
        <dbReference type="ARBA" id="ARBA00004412"/>
    </source>
</evidence>
<dbReference type="GO" id="GO:0016020">
    <property type="term" value="C:membrane"/>
    <property type="evidence" value="ECO:0007669"/>
    <property type="project" value="UniProtKB-SubCell"/>
</dbReference>
<keyword evidence="12" id="KW-0675">Receptor</keyword>
<evidence type="ECO:0000256" key="16">
    <source>
        <dbReference type="SAM" id="Phobius"/>
    </source>
</evidence>